<keyword evidence="2" id="KW-0597">Phosphoprotein</keyword>
<dbReference type="GeneTree" id="ENSGT01030000234637"/>
<evidence type="ECO:0000256" key="2">
    <source>
        <dbReference type="ARBA" id="ARBA00022553"/>
    </source>
</evidence>
<dbReference type="Proteomes" id="UP000694380">
    <property type="component" value="Unplaced"/>
</dbReference>
<evidence type="ECO:0000256" key="1">
    <source>
        <dbReference type="ARBA" id="ARBA00004127"/>
    </source>
</evidence>
<keyword evidence="3" id="KW-0677">Repeat</keyword>
<sequence>GYQILAPCGLTRPISPHLAPQLFAIFAFATCGTYSGEFRLSVECVNKSESDLNIEVEFGYPFRAGGGAGGTGCGGPGRGLTLLSPQDFVVTAVFAFMWLVSSCAWAKGLSDVFGFLNLVLWTGNLWFVFKETGWSAPFAKYPPAVPEKQPAPDTYADSYNQGSGYVQQDSYGQQGGYQPEYNQQGYGQPDPYAQQGGYGQAAPTSFSNQM</sequence>
<organism evidence="5 6">
    <name type="scientific">Chrysemys picta bellii</name>
    <name type="common">Western painted turtle</name>
    <name type="synonym">Emys bellii</name>
    <dbReference type="NCBI Taxonomy" id="8478"/>
    <lineage>
        <taxon>Eukaryota</taxon>
        <taxon>Metazoa</taxon>
        <taxon>Chordata</taxon>
        <taxon>Craniata</taxon>
        <taxon>Vertebrata</taxon>
        <taxon>Euteleostomi</taxon>
        <taxon>Archelosauria</taxon>
        <taxon>Testudinata</taxon>
        <taxon>Testudines</taxon>
        <taxon>Cryptodira</taxon>
        <taxon>Durocryptodira</taxon>
        <taxon>Testudinoidea</taxon>
        <taxon>Emydidae</taxon>
        <taxon>Chrysemys</taxon>
    </lineage>
</organism>
<evidence type="ECO:0000256" key="4">
    <source>
        <dbReference type="SAM" id="MobiDB-lite"/>
    </source>
</evidence>
<name>A0A8C3H9E9_CHRPI</name>
<accession>A0A8C3H9E9</accession>
<evidence type="ECO:0000313" key="6">
    <source>
        <dbReference type="Proteomes" id="UP000694380"/>
    </source>
</evidence>
<dbReference type="InterPro" id="IPR001285">
    <property type="entry name" value="Synaptophysin/porin"/>
</dbReference>
<reference evidence="5" key="1">
    <citation type="submission" date="2025-08" db="UniProtKB">
        <authorList>
            <consortium name="Ensembl"/>
        </authorList>
    </citation>
    <scope>IDENTIFICATION</scope>
</reference>
<dbReference type="PRINTS" id="PR00220">
    <property type="entry name" value="SYNAPTOPHYSN"/>
</dbReference>
<keyword evidence="6" id="KW-1185">Reference proteome</keyword>
<dbReference type="PANTHER" id="PTHR10306:SF10">
    <property type="entry name" value="SYNAPTOPHYSIN"/>
    <property type="match status" value="1"/>
</dbReference>
<dbReference type="AlphaFoldDB" id="A0A8C3H9E9"/>
<dbReference type="OMA" id="FVKLLEW"/>
<comment type="subcellular location">
    <subcellularLocation>
        <location evidence="1">Endomembrane system</location>
        <topology evidence="1">Multi-pass membrane protein</topology>
    </subcellularLocation>
</comment>
<feature type="region of interest" description="Disordered" evidence="4">
    <location>
        <begin position="169"/>
        <end position="210"/>
    </location>
</feature>
<protein>
    <submittedName>
        <fullName evidence="5">Synaptophysin</fullName>
    </submittedName>
</protein>
<dbReference type="GO" id="GO:0030672">
    <property type="term" value="C:synaptic vesicle membrane"/>
    <property type="evidence" value="ECO:0007669"/>
    <property type="project" value="TreeGrafter"/>
</dbReference>
<dbReference type="PANTHER" id="PTHR10306">
    <property type="entry name" value="SYNAPTOPHYSIN"/>
    <property type="match status" value="1"/>
</dbReference>
<proteinExistence type="predicted"/>
<evidence type="ECO:0000313" key="5">
    <source>
        <dbReference type="Ensembl" id="ENSCPBP00000010796.1"/>
    </source>
</evidence>
<feature type="compositionally biased region" description="Low complexity" evidence="4">
    <location>
        <begin position="169"/>
        <end position="178"/>
    </location>
</feature>
<dbReference type="GO" id="GO:0048786">
    <property type="term" value="C:presynaptic active zone"/>
    <property type="evidence" value="ECO:0007669"/>
    <property type="project" value="TreeGrafter"/>
</dbReference>
<reference evidence="5" key="2">
    <citation type="submission" date="2025-09" db="UniProtKB">
        <authorList>
            <consortium name="Ensembl"/>
        </authorList>
    </citation>
    <scope>IDENTIFICATION</scope>
</reference>
<evidence type="ECO:0000256" key="3">
    <source>
        <dbReference type="ARBA" id="ARBA00022737"/>
    </source>
</evidence>
<dbReference type="Ensembl" id="ENSCPBT00000012961.1">
    <property type="protein sequence ID" value="ENSCPBP00000010796.1"/>
    <property type="gene ID" value="ENSCPBG00000008268.1"/>
</dbReference>